<dbReference type="InterPro" id="IPR001182">
    <property type="entry name" value="FtsW/RodA"/>
</dbReference>
<dbReference type="Pfam" id="PF01098">
    <property type="entry name" value="FTSW_RODA_SPOVE"/>
    <property type="match status" value="1"/>
</dbReference>
<sequence>MILWLAMKFSDVLKYKAGPGRQLTPMLLNWHITLLPVIGMLLDLTMPDVGGFGILLAIAGVMFLAAGVPAVWLCIVVVLIITVLVIMPILIPYLQHLNFMPYQLQRFEAFVNPWSAGDSGHQLINSYYAISNGGIFGRGLGNSIQSLAFYQSQIPTSSWLLWAKSWELFQLSSF</sequence>
<evidence type="ECO:0000256" key="2">
    <source>
        <dbReference type="ARBA" id="ARBA00022676"/>
    </source>
</evidence>
<dbReference type="Proteomes" id="UP000254621">
    <property type="component" value="Unassembled WGS sequence"/>
</dbReference>
<dbReference type="GO" id="GO:0008360">
    <property type="term" value="P:regulation of cell shape"/>
    <property type="evidence" value="ECO:0007669"/>
    <property type="project" value="UniProtKB-KW"/>
</dbReference>
<evidence type="ECO:0000256" key="15">
    <source>
        <dbReference type="ARBA" id="ARBA00049902"/>
    </source>
</evidence>
<dbReference type="GO" id="GO:0009252">
    <property type="term" value="P:peptidoglycan biosynthetic process"/>
    <property type="evidence" value="ECO:0007669"/>
    <property type="project" value="UniProtKB-KW"/>
</dbReference>
<dbReference type="GO" id="GO:0032153">
    <property type="term" value="C:cell division site"/>
    <property type="evidence" value="ECO:0007669"/>
    <property type="project" value="TreeGrafter"/>
</dbReference>
<evidence type="ECO:0000313" key="18">
    <source>
        <dbReference type="EMBL" id="SUP61556.1"/>
    </source>
</evidence>
<evidence type="ECO:0000256" key="5">
    <source>
        <dbReference type="ARBA" id="ARBA00022960"/>
    </source>
</evidence>
<keyword evidence="2" id="KW-0328">Glycosyltransferase</keyword>
<keyword evidence="5" id="KW-0133">Cell shape</keyword>
<evidence type="ECO:0000256" key="7">
    <source>
        <dbReference type="ARBA" id="ARBA00022989"/>
    </source>
</evidence>
<evidence type="ECO:0000256" key="17">
    <source>
        <dbReference type="SAM" id="Phobius"/>
    </source>
</evidence>
<evidence type="ECO:0000256" key="13">
    <source>
        <dbReference type="ARBA" id="ARBA00041418"/>
    </source>
</evidence>
<comment type="function">
    <text evidence="16">Peptidoglycan polymerase that is essential for cell division.</text>
</comment>
<keyword evidence="18" id="KW-0132">Cell division</keyword>
<evidence type="ECO:0000256" key="1">
    <source>
        <dbReference type="ARBA" id="ARBA00004141"/>
    </source>
</evidence>
<dbReference type="PANTHER" id="PTHR30474:SF2">
    <property type="entry name" value="PEPTIDOGLYCAN GLYCOSYLTRANSFERASE FTSW-RELATED"/>
    <property type="match status" value="1"/>
</dbReference>
<evidence type="ECO:0000256" key="3">
    <source>
        <dbReference type="ARBA" id="ARBA00022679"/>
    </source>
</evidence>
<evidence type="ECO:0000256" key="4">
    <source>
        <dbReference type="ARBA" id="ARBA00022692"/>
    </source>
</evidence>
<proteinExistence type="inferred from homology"/>
<keyword evidence="7 17" id="KW-1133">Transmembrane helix</keyword>
<accession>A0A380P8N6</accession>
<evidence type="ECO:0000313" key="19">
    <source>
        <dbReference type="Proteomes" id="UP000254621"/>
    </source>
</evidence>
<feature type="transmembrane region" description="Helical" evidence="17">
    <location>
        <begin position="72"/>
        <end position="94"/>
    </location>
</feature>
<evidence type="ECO:0000256" key="16">
    <source>
        <dbReference type="ARBA" id="ARBA00049966"/>
    </source>
</evidence>
<protein>
    <recommendedName>
        <fullName evidence="12">Probable peptidoglycan glycosyltransferase FtsW</fullName>
        <ecNumber evidence="14">2.4.99.28</ecNumber>
    </recommendedName>
    <alternativeName>
        <fullName evidence="13">Cell division protein FtsW</fullName>
    </alternativeName>
    <alternativeName>
        <fullName evidence="10">Cell wall polymerase</fullName>
    </alternativeName>
    <alternativeName>
        <fullName evidence="9">Peptidoglycan polymerase</fullName>
    </alternativeName>
</protein>
<keyword evidence="6" id="KW-0573">Peptidoglycan synthesis</keyword>
<evidence type="ECO:0000256" key="8">
    <source>
        <dbReference type="ARBA" id="ARBA00023136"/>
    </source>
</evidence>
<dbReference type="GO" id="GO:0008955">
    <property type="term" value="F:peptidoglycan glycosyltransferase activity"/>
    <property type="evidence" value="ECO:0007669"/>
    <property type="project" value="UniProtKB-EC"/>
</dbReference>
<dbReference type="EC" id="2.4.99.28" evidence="14"/>
<dbReference type="GO" id="GO:0015648">
    <property type="term" value="F:lipid-linked peptidoglycan transporter activity"/>
    <property type="evidence" value="ECO:0007669"/>
    <property type="project" value="TreeGrafter"/>
</dbReference>
<dbReference type="GO" id="GO:0005886">
    <property type="term" value="C:plasma membrane"/>
    <property type="evidence" value="ECO:0007669"/>
    <property type="project" value="TreeGrafter"/>
</dbReference>
<dbReference type="AlphaFoldDB" id="A0A380P8N6"/>
<organism evidence="18 19">
    <name type="scientific">Weissella viridescens</name>
    <name type="common">Lactobacillus viridescens</name>
    <dbReference type="NCBI Taxonomy" id="1629"/>
    <lineage>
        <taxon>Bacteria</taxon>
        <taxon>Bacillati</taxon>
        <taxon>Bacillota</taxon>
        <taxon>Bacilli</taxon>
        <taxon>Lactobacillales</taxon>
        <taxon>Lactobacillaceae</taxon>
        <taxon>Weissella</taxon>
    </lineage>
</organism>
<keyword evidence="3" id="KW-0808">Transferase</keyword>
<comment type="similarity">
    <text evidence="11">Belongs to the SEDS family. FtsW subfamily.</text>
</comment>
<evidence type="ECO:0000256" key="10">
    <source>
        <dbReference type="ARBA" id="ARBA00033270"/>
    </source>
</evidence>
<evidence type="ECO:0000256" key="14">
    <source>
        <dbReference type="ARBA" id="ARBA00044770"/>
    </source>
</evidence>
<keyword evidence="4 17" id="KW-0812">Transmembrane</keyword>
<comment type="subcellular location">
    <subcellularLocation>
        <location evidence="1">Membrane</location>
        <topology evidence="1">Multi-pass membrane protein</topology>
    </subcellularLocation>
</comment>
<reference evidence="18 19" key="1">
    <citation type="submission" date="2018-06" db="EMBL/GenBank/DDBJ databases">
        <authorList>
            <consortium name="Pathogen Informatics"/>
            <person name="Doyle S."/>
        </authorList>
    </citation>
    <scope>NUCLEOTIDE SEQUENCE [LARGE SCALE GENOMIC DNA]</scope>
    <source>
        <strain evidence="18 19">NCTC13645</strain>
    </source>
</reference>
<keyword evidence="8 17" id="KW-0472">Membrane</keyword>
<dbReference type="PANTHER" id="PTHR30474">
    <property type="entry name" value="CELL CYCLE PROTEIN"/>
    <property type="match status" value="1"/>
</dbReference>
<evidence type="ECO:0000256" key="9">
    <source>
        <dbReference type="ARBA" id="ARBA00032370"/>
    </source>
</evidence>
<dbReference type="GO" id="GO:0051301">
    <property type="term" value="P:cell division"/>
    <property type="evidence" value="ECO:0007669"/>
    <property type="project" value="UniProtKB-KW"/>
</dbReference>
<gene>
    <name evidence="18" type="primary">ftsW_1</name>
    <name evidence="18" type="ORF">NCTC13645_02720</name>
</gene>
<feature type="transmembrane region" description="Helical" evidence="17">
    <location>
        <begin position="49"/>
        <end position="66"/>
    </location>
</feature>
<dbReference type="STRING" id="1629.IV50_GL000053"/>
<name>A0A380P8N6_WEIVI</name>
<evidence type="ECO:0000256" key="11">
    <source>
        <dbReference type="ARBA" id="ARBA00038053"/>
    </source>
</evidence>
<dbReference type="EMBL" id="UHIV01000008">
    <property type="protein sequence ID" value="SUP61556.1"/>
    <property type="molecule type" value="Genomic_DNA"/>
</dbReference>
<keyword evidence="18" id="KW-0131">Cell cycle</keyword>
<feature type="transmembrane region" description="Helical" evidence="17">
    <location>
        <begin position="23"/>
        <end position="42"/>
    </location>
</feature>
<comment type="catalytic activity">
    <reaction evidence="15">
        <text>[GlcNAc-(1-&gt;4)-Mur2Ac(oyl-L-Ala-gamma-D-Glu-L-Lys-D-Ala-D-Ala)](n)-di-trans,octa-cis-undecaprenyl diphosphate + beta-D-GlcNAc-(1-&gt;4)-Mur2Ac(oyl-L-Ala-gamma-D-Glu-L-Lys-D-Ala-D-Ala)-di-trans,octa-cis-undecaprenyl diphosphate = [GlcNAc-(1-&gt;4)-Mur2Ac(oyl-L-Ala-gamma-D-Glu-L-Lys-D-Ala-D-Ala)](n+1)-di-trans,octa-cis-undecaprenyl diphosphate + di-trans,octa-cis-undecaprenyl diphosphate + H(+)</text>
        <dbReference type="Rhea" id="RHEA:23708"/>
        <dbReference type="Rhea" id="RHEA-COMP:9602"/>
        <dbReference type="Rhea" id="RHEA-COMP:9603"/>
        <dbReference type="ChEBI" id="CHEBI:15378"/>
        <dbReference type="ChEBI" id="CHEBI:58405"/>
        <dbReference type="ChEBI" id="CHEBI:60033"/>
        <dbReference type="ChEBI" id="CHEBI:78435"/>
        <dbReference type="EC" id="2.4.99.28"/>
    </reaction>
</comment>
<evidence type="ECO:0000256" key="6">
    <source>
        <dbReference type="ARBA" id="ARBA00022984"/>
    </source>
</evidence>
<evidence type="ECO:0000256" key="12">
    <source>
        <dbReference type="ARBA" id="ARBA00041185"/>
    </source>
</evidence>